<dbReference type="EC" id="3.5.1.28" evidence="2"/>
<protein>
    <recommendedName>
        <fullName evidence="2">N-acetylmuramoyl-L-alanine amidase</fullName>
        <ecNumber evidence="2">3.5.1.28</ecNumber>
    </recommendedName>
</protein>
<dbReference type="InterPro" id="IPR036505">
    <property type="entry name" value="Amidase/PGRP_sf"/>
</dbReference>
<keyword evidence="3" id="KW-0378">Hydrolase</keyword>
<evidence type="ECO:0000256" key="1">
    <source>
        <dbReference type="ARBA" id="ARBA00001561"/>
    </source>
</evidence>
<evidence type="ECO:0000259" key="6">
    <source>
        <dbReference type="SMART" id="SM00644"/>
    </source>
</evidence>
<dbReference type="PANTHER" id="PTHR30417">
    <property type="entry name" value="N-ACETYLMURAMOYL-L-ALANINE AMIDASE AMID"/>
    <property type="match status" value="1"/>
</dbReference>
<dbReference type="CDD" id="cd06583">
    <property type="entry name" value="PGRP"/>
    <property type="match status" value="1"/>
</dbReference>
<keyword evidence="4" id="KW-0961">Cell wall biogenesis/degradation</keyword>
<evidence type="ECO:0000313" key="7">
    <source>
        <dbReference type="EMBL" id="GIF90903.1"/>
    </source>
</evidence>
<dbReference type="InterPro" id="IPR033803">
    <property type="entry name" value="CBD-like_Golvesin-Xly"/>
</dbReference>
<dbReference type="Gene3D" id="3.40.80.10">
    <property type="entry name" value="Peptidoglycan recognition protein-like"/>
    <property type="match status" value="1"/>
</dbReference>
<keyword evidence="5" id="KW-0732">Signal</keyword>
<feature type="chain" id="PRO_5035268336" description="N-acetylmuramoyl-L-alanine amidase" evidence="5">
    <location>
        <begin position="36"/>
        <end position="336"/>
    </location>
</feature>
<gene>
    <name evidence="7" type="ORF">Cch02nite_43470</name>
</gene>
<evidence type="ECO:0000256" key="2">
    <source>
        <dbReference type="ARBA" id="ARBA00011901"/>
    </source>
</evidence>
<dbReference type="InterPro" id="IPR051206">
    <property type="entry name" value="NAMLAA_amidase_2"/>
</dbReference>
<evidence type="ECO:0000256" key="3">
    <source>
        <dbReference type="ARBA" id="ARBA00022801"/>
    </source>
</evidence>
<name>A0A8J3K611_9ACTN</name>
<keyword evidence="8" id="KW-1185">Reference proteome</keyword>
<dbReference type="GO" id="GO:0008745">
    <property type="term" value="F:N-acetylmuramoyl-L-alanine amidase activity"/>
    <property type="evidence" value="ECO:0007669"/>
    <property type="project" value="UniProtKB-EC"/>
</dbReference>
<dbReference type="GO" id="GO:0071555">
    <property type="term" value="P:cell wall organization"/>
    <property type="evidence" value="ECO:0007669"/>
    <property type="project" value="UniProtKB-KW"/>
</dbReference>
<feature type="domain" description="N-acetylmuramoyl-L-alanine amidase" evidence="6">
    <location>
        <begin position="52"/>
        <end position="181"/>
    </location>
</feature>
<dbReference type="FunFam" id="3.40.80.10:FF:000006">
    <property type="entry name" value="N-acetylmuramoyl-L-alanine amidase"/>
    <property type="match status" value="1"/>
</dbReference>
<evidence type="ECO:0000313" key="8">
    <source>
        <dbReference type="Proteomes" id="UP000619293"/>
    </source>
</evidence>
<sequence>MVATATPLLRRAAAFAGGVALTLGALLSVPTAAQASTDYGPAAWVPASTSNYTDASRESDYNINYVVIHTVQGSYTSAINWFQNPAAQVSAHYVVSKGGAVTQMVREADVAWHAGNWTYNTQSIGIEHEGFVEQDGWYTEAMYQASAAIVRSVTSKYGIPRDRAHIIGHNEVPGATHTDPGSRWNWSYFMQLVNGTTPPPSWTSTVDNTTAGRFTASANWGTSTYSAQRYGTDYRFANPEAISDAAWYKFDIPATASYRVEVWCPANTGYNATTPYVIATTGGNQTVHVNQQGSGGVWVNLGTFSLAAGDYNAVGVSRWSGGAGYVIADAVKLTRV</sequence>
<accession>A0A8J3K611</accession>
<evidence type="ECO:0000256" key="5">
    <source>
        <dbReference type="SAM" id="SignalP"/>
    </source>
</evidence>
<dbReference type="Proteomes" id="UP000619293">
    <property type="component" value="Unassembled WGS sequence"/>
</dbReference>
<feature type="signal peptide" evidence="5">
    <location>
        <begin position="1"/>
        <end position="35"/>
    </location>
</feature>
<comment type="caution">
    <text evidence="7">The sequence shown here is derived from an EMBL/GenBank/DDBJ whole genome shotgun (WGS) entry which is preliminary data.</text>
</comment>
<dbReference type="SMART" id="SM00644">
    <property type="entry name" value="Ami_2"/>
    <property type="match status" value="1"/>
</dbReference>
<reference evidence="7 8" key="1">
    <citation type="submission" date="2021-01" db="EMBL/GenBank/DDBJ databases">
        <title>Whole genome shotgun sequence of Catellatospora chokoriensis NBRC 107358.</title>
        <authorList>
            <person name="Komaki H."/>
            <person name="Tamura T."/>
        </authorList>
    </citation>
    <scope>NUCLEOTIDE SEQUENCE [LARGE SCALE GENOMIC DNA]</scope>
    <source>
        <strain evidence="7 8">NBRC 107358</strain>
    </source>
</reference>
<dbReference type="AlphaFoldDB" id="A0A8J3K611"/>
<dbReference type="SUPFAM" id="SSF55846">
    <property type="entry name" value="N-acetylmuramoyl-L-alanine amidase-like"/>
    <property type="match status" value="1"/>
</dbReference>
<dbReference type="PANTHER" id="PTHR30417:SF1">
    <property type="entry name" value="N-ACETYLMURAMOYL-L-ALANINE AMIDASE AMID"/>
    <property type="match status" value="1"/>
</dbReference>
<evidence type="ECO:0000256" key="4">
    <source>
        <dbReference type="ARBA" id="ARBA00023316"/>
    </source>
</evidence>
<dbReference type="EMBL" id="BONG01000027">
    <property type="protein sequence ID" value="GIF90903.1"/>
    <property type="molecule type" value="Genomic_DNA"/>
</dbReference>
<dbReference type="GO" id="GO:0009254">
    <property type="term" value="P:peptidoglycan turnover"/>
    <property type="evidence" value="ECO:0007669"/>
    <property type="project" value="TreeGrafter"/>
</dbReference>
<dbReference type="Pfam" id="PF01510">
    <property type="entry name" value="Amidase_2"/>
    <property type="match status" value="1"/>
</dbReference>
<dbReference type="GO" id="GO:0009253">
    <property type="term" value="P:peptidoglycan catabolic process"/>
    <property type="evidence" value="ECO:0007669"/>
    <property type="project" value="InterPro"/>
</dbReference>
<dbReference type="CDD" id="cd14488">
    <property type="entry name" value="CBM6-CBM35-CBM36_like_2"/>
    <property type="match status" value="1"/>
</dbReference>
<dbReference type="InterPro" id="IPR002502">
    <property type="entry name" value="Amidase_domain"/>
</dbReference>
<dbReference type="Pfam" id="PF25275">
    <property type="entry name" value="Golvesin_C"/>
    <property type="match status" value="1"/>
</dbReference>
<organism evidence="7 8">
    <name type="scientific">Catellatospora chokoriensis</name>
    <dbReference type="NCBI Taxonomy" id="310353"/>
    <lineage>
        <taxon>Bacteria</taxon>
        <taxon>Bacillati</taxon>
        <taxon>Actinomycetota</taxon>
        <taxon>Actinomycetes</taxon>
        <taxon>Micromonosporales</taxon>
        <taxon>Micromonosporaceae</taxon>
        <taxon>Catellatospora</taxon>
    </lineage>
</organism>
<proteinExistence type="predicted"/>
<comment type="catalytic activity">
    <reaction evidence="1">
        <text>Hydrolyzes the link between N-acetylmuramoyl residues and L-amino acid residues in certain cell-wall glycopeptides.</text>
        <dbReference type="EC" id="3.5.1.28"/>
    </reaction>
</comment>
<dbReference type="RefSeq" id="WP_191843641.1">
    <property type="nucleotide sequence ID" value="NZ_BAAALB010000035.1"/>
</dbReference>